<feature type="compositionally biased region" description="Acidic residues" evidence="6">
    <location>
        <begin position="329"/>
        <end position="339"/>
    </location>
</feature>
<sequence>MPSRQYPFIDIAVHDRIREGFASGDAQVLLAQNLTDLLWVNGAGAHLFGYSNLYDFLEEGLASGSATFRQVQSAARSADRSGPSKPHRFAMRIGSGFRRPMLSAGMERIQLSGGEPAYLLTCSQETASETPEDRAGHMIGGFENTGTHAAVLDAEGRVVASTQSFQRLEMDDATRKRLIEDVARDTDRLVKHPVRTALGYLPAAVARIDDDNELHLMFAVEMSIGNLDPAPEPEVLPDVSEHEGNIDAASETETDTPKTELDQSATAAQTPGADIIAPAPPSDMAEEPVENTIDPPLSETDDEAEPVRDESAESTDEGSEIKHPSEAPSEPDDTPETEAAETVAAAAENFVFNPSGRPVRFLWKIDAERQFTEISPEFADVVGPNAADVIGRKFSDVAQVFNIDPKHEIVELLQRRDTWSGKTVFWPVQGTELRVPVDLAALPTYSREREFDGFRGFGIVRCGDARNDPERIGLALADDARPAATTIPAATPDPQALPDADVSDEDADLSAEPVETTDRDATADRPETEKVIQLEDRRTKPRPGLSNAEKMAFREIAEKLGHAADELPAFGKRSNSDVEEPTEPEPAVSPEEPETPVANADTPFDDSDETTPPPEEELPAFPSPEPASGRELFANELPASGRELFANELDRLDVPTVIHNGSSIYFANDSFKALTGFDGAEEVNATGGLPVILGRVEDDDDLDAGNAAMTLHTLHGQSVEVDAKLRSVNWEGKKALMLTFVPLATDVAQPPEEPTPVLEEEPDLASESDPAEARKVAALEVEVNELRSILETATDGVVLLGQDGTIRSLNRSASALFDYDEDEIRGKPFSYLFAHESQRAVRDYLASLSDHGVASVLNDGREVIGREASGRFLPLFMTIGHLSGSNGHCAVMRDITQWKRAEEELRSAKREAESASLHKSEFLARVSHEIRTPLNAIIGFSDLMAEQRFGPIGSPRYVEYANDIGRSGKHVLEIVNDLLDISKIEAGEQELDFAAISLNQTLLDAVTILQPQANRQRVIIRTSLSSAVPDVVADRRSIKQIAINILSNAVRFTPAGGQAVVSSSYEKDGGVVVRIRDTGVGMSDQQLADAMKPFRQVSESARPRGEGTGLGLPLAKAMTEANRAQFSMDSKPGAGTIVEIRFPPQRVLAE</sequence>
<dbReference type="SUPFAM" id="SSF55874">
    <property type="entry name" value="ATPase domain of HSP90 chaperone/DNA topoisomerase II/histidine kinase"/>
    <property type="match status" value="1"/>
</dbReference>
<feature type="compositionally biased region" description="Acidic residues" evidence="6">
    <location>
        <begin position="603"/>
        <end position="618"/>
    </location>
</feature>
<keyword evidence="3" id="KW-0597">Phosphoprotein</keyword>
<dbReference type="Gene3D" id="1.10.287.130">
    <property type="match status" value="1"/>
</dbReference>
<dbReference type="InterPro" id="IPR000014">
    <property type="entry name" value="PAS"/>
</dbReference>
<dbReference type="InterPro" id="IPR005467">
    <property type="entry name" value="His_kinase_dom"/>
</dbReference>
<dbReference type="EC" id="2.7.13.3" evidence="2"/>
<dbReference type="PANTHER" id="PTHR43047">
    <property type="entry name" value="TWO-COMPONENT HISTIDINE PROTEIN KINASE"/>
    <property type="match status" value="1"/>
</dbReference>
<dbReference type="GO" id="GO:0005886">
    <property type="term" value="C:plasma membrane"/>
    <property type="evidence" value="ECO:0007669"/>
    <property type="project" value="TreeGrafter"/>
</dbReference>
<dbReference type="InterPro" id="IPR036097">
    <property type="entry name" value="HisK_dim/P_sf"/>
</dbReference>
<evidence type="ECO:0000256" key="1">
    <source>
        <dbReference type="ARBA" id="ARBA00000085"/>
    </source>
</evidence>
<dbReference type="CDD" id="cd00082">
    <property type="entry name" value="HisKA"/>
    <property type="match status" value="1"/>
</dbReference>
<dbReference type="CDD" id="cd00130">
    <property type="entry name" value="PAS"/>
    <property type="match status" value="1"/>
</dbReference>
<accession>A0AAE2ZMS1</accession>
<name>A0AAE2ZMS1_9HYPH</name>
<dbReference type="InterPro" id="IPR003661">
    <property type="entry name" value="HisK_dim/P_dom"/>
</dbReference>
<dbReference type="PANTHER" id="PTHR43047:SF72">
    <property type="entry name" value="OSMOSENSING HISTIDINE PROTEIN KINASE SLN1"/>
    <property type="match status" value="1"/>
</dbReference>
<feature type="domain" description="PAS" evidence="8">
    <location>
        <begin position="782"/>
        <end position="852"/>
    </location>
</feature>
<evidence type="ECO:0000256" key="3">
    <source>
        <dbReference type="ARBA" id="ARBA00022553"/>
    </source>
</evidence>
<evidence type="ECO:0000259" key="8">
    <source>
        <dbReference type="PROSITE" id="PS50112"/>
    </source>
</evidence>
<dbReference type="SMART" id="SM00387">
    <property type="entry name" value="HATPase_c"/>
    <property type="match status" value="1"/>
</dbReference>
<organism evidence="9 10">
    <name type="scientific">Flavimaribacter sediminis</name>
    <dbReference type="NCBI Taxonomy" id="2865987"/>
    <lineage>
        <taxon>Bacteria</taxon>
        <taxon>Pseudomonadati</taxon>
        <taxon>Pseudomonadota</taxon>
        <taxon>Alphaproteobacteria</taxon>
        <taxon>Hyphomicrobiales</taxon>
        <taxon>Rhizobiaceae</taxon>
        <taxon>Flavimaribacter</taxon>
    </lineage>
</organism>
<dbReference type="SMART" id="SM00388">
    <property type="entry name" value="HisKA"/>
    <property type="match status" value="1"/>
</dbReference>
<feature type="region of interest" description="Disordered" evidence="6">
    <location>
        <begin position="249"/>
        <end position="340"/>
    </location>
</feature>
<evidence type="ECO:0000256" key="2">
    <source>
        <dbReference type="ARBA" id="ARBA00012438"/>
    </source>
</evidence>
<keyword evidence="10" id="KW-1185">Reference proteome</keyword>
<dbReference type="InterPro" id="IPR035965">
    <property type="entry name" value="PAS-like_dom_sf"/>
</dbReference>
<dbReference type="GO" id="GO:0009927">
    <property type="term" value="F:histidine phosphotransfer kinase activity"/>
    <property type="evidence" value="ECO:0007669"/>
    <property type="project" value="TreeGrafter"/>
</dbReference>
<proteinExistence type="predicted"/>
<comment type="catalytic activity">
    <reaction evidence="1">
        <text>ATP + protein L-histidine = ADP + protein N-phospho-L-histidine.</text>
        <dbReference type="EC" id="2.7.13.3"/>
    </reaction>
</comment>
<dbReference type="PROSITE" id="PS50112">
    <property type="entry name" value="PAS"/>
    <property type="match status" value="1"/>
</dbReference>
<dbReference type="RefSeq" id="WP_220228155.1">
    <property type="nucleotide sequence ID" value="NZ_JAICBX010000002.1"/>
</dbReference>
<dbReference type="EMBL" id="JAICBX010000002">
    <property type="protein sequence ID" value="MBW8637452.1"/>
    <property type="molecule type" value="Genomic_DNA"/>
</dbReference>
<evidence type="ECO:0000256" key="6">
    <source>
        <dbReference type="SAM" id="MobiDB-lite"/>
    </source>
</evidence>
<comment type="caution">
    <text evidence="9">The sequence shown here is derived from an EMBL/GenBank/DDBJ whole genome shotgun (WGS) entry which is preliminary data.</text>
</comment>
<keyword evidence="5" id="KW-0418">Kinase</keyword>
<feature type="compositionally biased region" description="Low complexity" evidence="6">
    <location>
        <begin position="585"/>
        <end position="598"/>
    </location>
</feature>
<evidence type="ECO:0000259" key="7">
    <source>
        <dbReference type="PROSITE" id="PS50109"/>
    </source>
</evidence>
<evidence type="ECO:0000313" key="10">
    <source>
        <dbReference type="Proteomes" id="UP001196509"/>
    </source>
</evidence>
<feature type="compositionally biased region" description="Low complexity" evidence="6">
    <location>
        <begin position="485"/>
        <end position="496"/>
    </location>
</feature>
<dbReference type="SMART" id="SM00091">
    <property type="entry name" value="PAS"/>
    <property type="match status" value="2"/>
</dbReference>
<dbReference type="Pfam" id="PF02518">
    <property type="entry name" value="HATPase_c"/>
    <property type="match status" value="1"/>
</dbReference>
<evidence type="ECO:0000256" key="4">
    <source>
        <dbReference type="ARBA" id="ARBA00022679"/>
    </source>
</evidence>
<dbReference type="Proteomes" id="UP001196509">
    <property type="component" value="Unassembled WGS sequence"/>
</dbReference>
<dbReference type="Pfam" id="PF00512">
    <property type="entry name" value="HisKA"/>
    <property type="match status" value="1"/>
</dbReference>
<dbReference type="AlphaFoldDB" id="A0AAE2ZMS1"/>
<dbReference type="InterPro" id="IPR036890">
    <property type="entry name" value="HATPase_C_sf"/>
</dbReference>
<dbReference type="Gene3D" id="3.30.450.20">
    <property type="entry name" value="PAS domain"/>
    <property type="match status" value="1"/>
</dbReference>
<dbReference type="InterPro" id="IPR013767">
    <property type="entry name" value="PAS_fold"/>
</dbReference>
<feature type="region of interest" description="Disordered" evidence="6">
    <location>
        <begin position="485"/>
        <end position="549"/>
    </location>
</feature>
<feature type="region of interest" description="Disordered" evidence="6">
    <location>
        <begin position="568"/>
        <end position="630"/>
    </location>
</feature>
<dbReference type="SUPFAM" id="SSF55785">
    <property type="entry name" value="PYP-like sensor domain (PAS domain)"/>
    <property type="match status" value="1"/>
</dbReference>
<dbReference type="SUPFAM" id="SSF47384">
    <property type="entry name" value="Homodimeric domain of signal transducing histidine kinase"/>
    <property type="match status" value="1"/>
</dbReference>
<keyword evidence="4" id="KW-0808">Transferase</keyword>
<reference evidence="9" key="1">
    <citation type="submission" date="2021-08" db="EMBL/GenBank/DDBJ databases">
        <title>Hoeflea bacterium WL0058 sp. nov., isolated from the sediment.</title>
        <authorList>
            <person name="Wang L."/>
            <person name="Zhang D."/>
        </authorList>
    </citation>
    <scope>NUCLEOTIDE SEQUENCE</scope>
    <source>
        <strain evidence="9">WL0058</strain>
    </source>
</reference>
<dbReference type="GO" id="GO:0006355">
    <property type="term" value="P:regulation of DNA-templated transcription"/>
    <property type="evidence" value="ECO:0007669"/>
    <property type="project" value="InterPro"/>
</dbReference>
<feature type="region of interest" description="Disordered" evidence="6">
    <location>
        <begin position="748"/>
        <end position="769"/>
    </location>
</feature>
<gene>
    <name evidence="9" type="ORF">K1W69_09655</name>
</gene>
<protein>
    <recommendedName>
        <fullName evidence="2">histidine kinase</fullName>
        <ecNumber evidence="2">2.7.13.3</ecNumber>
    </recommendedName>
</protein>
<dbReference type="GO" id="GO:0000155">
    <property type="term" value="F:phosphorelay sensor kinase activity"/>
    <property type="evidence" value="ECO:0007669"/>
    <property type="project" value="InterPro"/>
</dbReference>
<dbReference type="InterPro" id="IPR004358">
    <property type="entry name" value="Sig_transdc_His_kin-like_C"/>
</dbReference>
<dbReference type="PRINTS" id="PR00344">
    <property type="entry name" value="BCTRLSENSOR"/>
</dbReference>
<evidence type="ECO:0000256" key="5">
    <source>
        <dbReference type="ARBA" id="ARBA00022777"/>
    </source>
</evidence>
<dbReference type="Gene3D" id="3.30.565.10">
    <property type="entry name" value="Histidine kinase-like ATPase, C-terminal domain"/>
    <property type="match status" value="1"/>
</dbReference>
<dbReference type="NCBIfam" id="TIGR00229">
    <property type="entry name" value="sensory_box"/>
    <property type="match status" value="1"/>
</dbReference>
<feature type="compositionally biased region" description="Basic and acidic residues" evidence="6">
    <location>
        <begin position="516"/>
        <end position="538"/>
    </location>
</feature>
<dbReference type="InterPro" id="IPR003594">
    <property type="entry name" value="HATPase_dom"/>
</dbReference>
<dbReference type="Pfam" id="PF00989">
    <property type="entry name" value="PAS"/>
    <property type="match status" value="1"/>
</dbReference>
<evidence type="ECO:0000313" key="9">
    <source>
        <dbReference type="EMBL" id="MBW8637452.1"/>
    </source>
</evidence>
<feature type="compositionally biased region" description="Acidic residues" evidence="6">
    <location>
        <begin position="758"/>
        <end position="769"/>
    </location>
</feature>
<feature type="domain" description="Histidine kinase" evidence="7">
    <location>
        <begin position="925"/>
        <end position="1146"/>
    </location>
</feature>
<dbReference type="PROSITE" id="PS50109">
    <property type="entry name" value="HIS_KIN"/>
    <property type="match status" value="1"/>
</dbReference>